<accession>A0ABR6ERZ4</accession>
<comment type="caution">
    <text evidence="1">The sequence shown here is derived from an EMBL/GenBank/DDBJ whole genome shotgun (WGS) entry which is preliminary data.</text>
</comment>
<gene>
    <name evidence="1" type="ORF">GM920_03780</name>
</gene>
<dbReference type="Proteomes" id="UP000636110">
    <property type="component" value="Unassembled WGS sequence"/>
</dbReference>
<evidence type="ECO:0000313" key="1">
    <source>
        <dbReference type="EMBL" id="MBB2148026.1"/>
    </source>
</evidence>
<reference evidence="1 2" key="1">
    <citation type="submission" date="2019-11" db="EMBL/GenBank/DDBJ databases">
        <title>Description of Pedobacter sp. LMG 31462T.</title>
        <authorList>
            <person name="Carlier A."/>
            <person name="Qi S."/>
            <person name="Vandamme P."/>
        </authorList>
    </citation>
    <scope>NUCLEOTIDE SEQUENCE [LARGE SCALE GENOMIC DNA]</scope>
    <source>
        <strain evidence="1 2">LMG 31462</strain>
    </source>
</reference>
<dbReference type="EMBL" id="WNXC01000001">
    <property type="protein sequence ID" value="MBB2148026.1"/>
    <property type="molecule type" value="Genomic_DNA"/>
</dbReference>
<protein>
    <submittedName>
        <fullName evidence="1">Uncharacterized protein</fullName>
    </submittedName>
</protein>
<keyword evidence="2" id="KW-1185">Reference proteome</keyword>
<evidence type="ECO:0000313" key="2">
    <source>
        <dbReference type="Proteomes" id="UP000636110"/>
    </source>
</evidence>
<proteinExistence type="predicted"/>
<sequence length="429" mass="48664">MNSYADKNNVNKSHAVANNLTPHNGASKPTFQFVDNRPEAIAQRKLQELANNRLHAFPLKSTEGGTSKSVSAIDNKIVQLKEIKINGNTVDTDKLTEEELSKLLDEKDLSEEVKADLIIALYKTRGITFPIVIPNGHDHQDKKFEEEFKSGDLIYGRSENRAEFYDVIPVSESKYEDNIIDTANDLIGFADPLNYKDESDFNNNLDKKRDVLLKEIGDKKKDLESKESVISQANQFMGRRNDLANKILQSQGVFQLQGELKNLEFTLLHLEKSSPYIVEVFKWSNDKLFKGLESQDPAIDLKNPTQELIIQARTYRGCVRACKNGLTLAPNSTTKRIHFTLDDLDSSKVVGKEVKVPLSFFGNKLKGEPVTSKEVRAVSRFLSDNDSRVALNVIPYKSREGVKWPWEDPSTKMLWGKYIEQRKLAKELD</sequence>
<name>A0ABR6ERZ4_9SPHI</name>
<dbReference type="RefSeq" id="WP_182953545.1">
    <property type="nucleotide sequence ID" value="NZ_WNXC01000001.1"/>
</dbReference>
<organism evidence="1 2">
    <name type="scientific">Pedobacter gandavensis</name>
    <dbReference type="NCBI Taxonomy" id="2679963"/>
    <lineage>
        <taxon>Bacteria</taxon>
        <taxon>Pseudomonadati</taxon>
        <taxon>Bacteroidota</taxon>
        <taxon>Sphingobacteriia</taxon>
        <taxon>Sphingobacteriales</taxon>
        <taxon>Sphingobacteriaceae</taxon>
        <taxon>Pedobacter</taxon>
    </lineage>
</organism>